<feature type="transmembrane region" description="Helical" evidence="8">
    <location>
        <begin position="635"/>
        <end position="656"/>
    </location>
</feature>
<feature type="domain" description="Anoctamin dimerisation" evidence="11">
    <location>
        <begin position="156"/>
        <end position="423"/>
    </location>
</feature>
<evidence type="ECO:0000313" key="13">
    <source>
        <dbReference type="Proteomes" id="UP000820818"/>
    </source>
</evidence>
<evidence type="ECO:0000256" key="4">
    <source>
        <dbReference type="ARBA" id="ARBA00022692"/>
    </source>
</evidence>
<proteinExistence type="inferred from homology"/>
<evidence type="ECO:0000256" key="5">
    <source>
        <dbReference type="ARBA" id="ARBA00022989"/>
    </source>
</evidence>
<dbReference type="AlphaFoldDB" id="A0AAD5PQJ5"/>
<dbReference type="Proteomes" id="UP000820818">
    <property type="component" value="Linkage Group LG7"/>
</dbReference>
<feature type="transmembrane region" description="Helical" evidence="8">
    <location>
        <begin position="801"/>
        <end position="820"/>
    </location>
</feature>
<feature type="domain" description="Anoctamin transmembrane" evidence="10">
    <location>
        <begin position="426"/>
        <end position="968"/>
    </location>
</feature>
<evidence type="ECO:0000313" key="12">
    <source>
        <dbReference type="EMBL" id="KAI9555512.1"/>
    </source>
</evidence>
<evidence type="ECO:0000256" key="6">
    <source>
        <dbReference type="ARBA" id="ARBA00023136"/>
    </source>
</evidence>
<name>A0AAD5PQJ5_9CRUS</name>
<dbReference type="InterPro" id="IPR007632">
    <property type="entry name" value="Anoctamin"/>
</dbReference>
<dbReference type="PANTHER" id="PTHR12308:SF84">
    <property type="entry name" value="ANOCTAMIN"/>
    <property type="match status" value="1"/>
</dbReference>
<dbReference type="Pfam" id="PF04547">
    <property type="entry name" value="Anoctamin"/>
    <property type="match status" value="1"/>
</dbReference>
<comment type="caution">
    <text evidence="12">The sequence shown here is derived from an EMBL/GenBank/DDBJ whole genome shotgun (WGS) entry which is preliminary data.</text>
</comment>
<protein>
    <recommendedName>
        <fullName evidence="8">Anoctamin</fullName>
    </recommendedName>
</protein>
<dbReference type="GO" id="GO:0046983">
    <property type="term" value="F:protein dimerization activity"/>
    <property type="evidence" value="ECO:0007669"/>
    <property type="project" value="InterPro"/>
</dbReference>
<comment type="caution">
    <text evidence="8">Lacks conserved residue(s) required for the propagation of feature annotation.</text>
</comment>
<keyword evidence="5 8" id="KW-1133">Transmembrane helix</keyword>
<keyword evidence="4 8" id="KW-0812">Transmembrane</keyword>
<feature type="transmembrane region" description="Helical" evidence="8">
    <location>
        <begin position="850"/>
        <end position="872"/>
    </location>
</feature>
<dbReference type="GO" id="GO:0005254">
    <property type="term" value="F:chloride channel activity"/>
    <property type="evidence" value="ECO:0007669"/>
    <property type="project" value="TreeGrafter"/>
</dbReference>
<feature type="transmembrane region" description="Helical" evidence="8">
    <location>
        <begin position="437"/>
        <end position="464"/>
    </location>
</feature>
<keyword evidence="6 8" id="KW-0472">Membrane</keyword>
<dbReference type="Pfam" id="PF16178">
    <property type="entry name" value="Anoct_dimer"/>
    <property type="match status" value="1"/>
</dbReference>
<feature type="region of interest" description="Disordered" evidence="9">
    <location>
        <begin position="75"/>
        <end position="106"/>
    </location>
</feature>
<keyword evidence="3" id="KW-1003">Cell membrane</keyword>
<gene>
    <name evidence="12" type="ORF">GHT06_018027</name>
</gene>
<keyword evidence="13" id="KW-1185">Reference proteome</keyword>
<dbReference type="GO" id="GO:0005886">
    <property type="term" value="C:plasma membrane"/>
    <property type="evidence" value="ECO:0007669"/>
    <property type="project" value="UniProtKB-SubCell"/>
</dbReference>
<evidence type="ECO:0000259" key="10">
    <source>
        <dbReference type="Pfam" id="PF04547"/>
    </source>
</evidence>
<comment type="subcellular location">
    <subcellularLocation>
        <location evidence="1">Cell membrane</location>
        <topology evidence="1">Multi-pass membrane protein</topology>
    </subcellularLocation>
    <subcellularLocation>
        <location evidence="8">Membrane</location>
        <topology evidence="8">Multi-pass membrane protein</topology>
    </subcellularLocation>
</comment>
<evidence type="ECO:0000256" key="3">
    <source>
        <dbReference type="ARBA" id="ARBA00022475"/>
    </source>
</evidence>
<feature type="transmembrane region" description="Helical" evidence="8">
    <location>
        <begin position="516"/>
        <end position="535"/>
    </location>
</feature>
<evidence type="ECO:0000259" key="11">
    <source>
        <dbReference type="Pfam" id="PF16178"/>
    </source>
</evidence>
<dbReference type="EMBL" id="WJBH02000007">
    <property type="protein sequence ID" value="KAI9555512.1"/>
    <property type="molecule type" value="Genomic_DNA"/>
</dbReference>
<reference evidence="12 13" key="1">
    <citation type="submission" date="2022-05" db="EMBL/GenBank/DDBJ databases">
        <title>A multi-omics perspective on studying reproductive biology in Daphnia sinensis.</title>
        <authorList>
            <person name="Jia J."/>
        </authorList>
    </citation>
    <scope>NUCLEOTIDE SEQUENCE [LARGE SCALE GENOMIC DNA]</scope>
    <source>
        <strain evidence="12 13">WSL</strain>
    </source>
</reference>
<dbReference type="PANTHER" id="PTHR12308">
    <property type="entry name" value="ANOCTAMIN"/>
    <property type="match status" value="1"/>
</dbReference>
<comment type="similarity">
    <text evidence="2 8">Belongs to the anoctamin family.</text>
</comment>
<dbReference type="InterPro" id="IPR032394">
    <property type="entry name" value="Anoct_dimer"/>
</dbReference>
<accession>A0AAD5PQJ5</accession>
<feature type="transmembrane region" description="Helical" evidence="8">
    <location>
        <begin position="591"/>
        <end position="615"/>
    </location>
</feature>
<feature type="transmembrane region" description="Helical" evidence="8">
    <location>
        <begin position="925"/>
        <end position="945"/>
    </location>
</feature>
<evidence type="ECO:0000256" key="2">
    <source>
        <dbReference type="ARBA" id="ARBA00009671"/>
    </source>
</evidence>
<sequence length="990" mass="114232">MPVMNVKGERQRERSERACGALWMSSVILLPPWSNAARTSSVQGRRLRFFVYRLQITKAPITTLDRFVRRRLESRGQHKDDMGQASSLPPNTGEGLNPSTDPSDKNVETVTFRRLDRANHKDAQDTHIVVEPPPEVQDECSRNGKQVKHPKSIGTYFRDGRRKIDYVLVHEEVSLAPSRNRNHNTTIQSSLPLPFRPEEKSLQGGMRPTLLTSTIHQNTPKQNRKIDIRKTFIDKLKSQGIEIEEEFAEGKRANVRFIKLHAPFPLLAHWAEELGFRARILCQAKADEDNWSARLFKSLRLPNCFAQEIPGDPPKVCCTYPFRRSKIATLLGNLDSESYFTSTERSRIVNEILARTTYGDRRKGEVGIERLLKEGVYTASYPLHEGCFQQKVNGNEDQEKLNPRQILHGYWARWSKWSKYQPLDNVREYFGEKIAFYFAWLGFYTGWLIPPSIVGVLIFVYGLLTVDEDPASSQVCRSIGQYPMCPLCEESQGCHQWDLSDVCTYSKLSYLFDHPGTVAFAIFVSFWAVTFLEYWKRYSARLAHRWDVVDVEREEIRPRPEFALKAPSIATNPVTGIAEPAFPHSVRRKRIMAGVCFVFLMVCMVIIFIVAIIVYRIVVSIPLFQHETLKSQAQVIANLSGAVVNLVLIMALGRFYEKLAYKLTTWEMHRTQIEFEDNLTFKVFAFQFVNLYASPFYIAFFKGRFVGYPGNYLHIFGLRNEECSAGGCLVELSQQLFIIMVGKQVINNAQEILWPKVQAWWQNRKVEFTQDKGKSKRWEADYQLVENAGLFQEYLEMVMQFGFITIFVAAFPLAPLFALLNNVVEIRLDAQKFVCNTRRTVGHQAKNIGIWLRILEFLVHLAVISNAFLISFTSEFLPKILYQYEHSWSMDGYVNFTLAISPKGSMVEPCYYRSFRDEDGNLTAFYWKLLVVRLAFVVIFEHFVFGVCRLIDAVVPDVPKTLAIKMKRDRYLAKQILQDPEHHIRISECT</sequence>
<evidence type="ECO:0000256" key="9">
    <source>
        <dbReference type="SAM" id="MobiDB-lite"/>
    </source>
</evidence>
<evidence type="ECO:0000256" key="8">
    <source>
        <dbReference type="RuleBase" id="RU280814"/>
    </source>
</evidence>
<evidence type="ECO:0000256" key="7">
    <source>
        <dbReference type="ARBA" id="ARBA00023180"/>
    </source>
</evidence>
<evidence type="ECO:0000256" key="1">
    <source>
        <dbReference type="ARBA" id="ARBA00004651"/>
    </source>
</evidence>
<keyword evidence="7" id="KW-0325">Glycoprotein</keyword>
<dbReference type="InterPro" id="IPR049452">
    <property type="entry name" value="Anoctamin_TM"/>
</dbReference>
<organism evidence="12 13">
    <name type="scientific">Daphnia sinensis</name>
    <dbReference type="NCBI Taxonomy" id="1820382"/>
    <lineage>
        <taxon>Eukaryota</taxon>
        <taxon>Metazoa</taxon>
        <taxon>Ecdysozoa</taxon>
        <taxon>Arthropoda</taxon>
        <taxon>Crustacea</taxon>
        <taxon>Branchiopoda</taxon>
        <taxon>Diplostraca</taxon>
        <taxon>Cladocera</taxon>
        <taxon>Anomopoda</taxon>
        <taxon>Daphniidae</taxon>
        <taxon>Daphnia</taxon>
        <taxon>Daphnia similis group</taxon>
    </lineage>
</organism>